<accession>A0A2G4U6B4</accession>
<name>A0A2G4U6B4_YERBE</name>
<dbReference type="EMBL" id="PEHN01000002">
    <property type="protein sequence ID" value="PHZ28789.1"/>
    <property type="molecule type" value="Genomic_DNA"/>
</dbReference>
<protein>
    <submittedName>
        <fullName evidence="1">Uncharacterized protein</fullName>
    </submittedName>
</protein>
<evidence type="ECO:0000313" key="1">
    <source>
        <dbReference type="EMBL" id="PHZ28789.1"/>
    </source>
</evidence>
<evidence type="ECO:0000313" key="2">
    <source>
        <dbReference type="Proteomes" id="UP000229378"/>
    </source>
</evidence>
<sequence length="81" mass="9602">MRDTRNSFPKYIWNVRYKIIFENYAYKNAIYNLFLSSIKNNEILLSSIAQISLKNQTTTAILIYNNKISFNLKKSVKQMSK</sequence>
<reference evidence="1 2" key="1">
    <citation type="submission" date="2017-10" db="EMBL/GenBank/DDBJ databases">
        <authorList>
            <person name="Banno H."/>
            <person name="Chua N.-H."/>
        </authorList>
    </citation>
    <scope>NUCLEOTIDE SEQUENCE [LARGE SCALE GENOMIC DNA]</scope>
    <source>
        <strain evidence="1 2">SCPM-O-B-7607</strain>
    </source>
</reference>
<comment type="caution">
    <text evidence="1">The sequence shown here is derived from an EMBL/GenBank/DDBJ whole genome shotgun (WGS) entry which is preliminary data.</text>
</comment>
<gene>
    <name evidence="1" type="ORF">CS533_01975</name>
</gene>
<dbReference type="Proteomes" id="UP000229378">
    <property type="component" value="Unassembled WGS sequence"/>
</dbReference>
<dbReference type="AlphaFoldDB" id="A0A2G4U6B4"/>
<proteinExistence type="predicted"/>
<organism evidence="1 2">
    <name type="scientific">Yersinia bercovieri</name>
    <dbReference type="NCBI Taxonomy" id="634"/>
    <lineage>
        <taxon>Bacteria</taxon>
        <taxon>Pseudomonadati</taxon>
        <taxon>Pseudomonadota</taxon>
        <taxon>Gammaproteobacteria</taxon>
        <taxon>Enterobacterales</taxon>
        <taxon>Yersiniaceae</taxon>
        <taxon>Yersinia</taxon>
    </lineage>
</organism>